<proteinExistence type="predicted"/>
<feature type="transmembrane region" description="Helical" evidence="2">
    <location>
        <begin position="135"/>
        <end position="154"/>
    </location>
</feature>
<name>A0AAW7JX62_9ACTN</name>
<gene>
    <name evidence="3" type="ORF">QVN40_11770</name>
</gene>
<evidence type="ECO:0000313" key="4">
    <source>
        <dbReference type="Proteomes" id="UP001168505"/>
    </source>
</evidence>
<evidence type="ECO:0008006" key="5">
    <source>
        <dbReference type="Google" id="ProtNLM"/>
    </source>
</evidence>
<reference evidence="3" key="2">
    <citation type="submission" date="2023-08" db="EMBL/GenBank/DDBJ databases">
        <title>Identification and characterization of horizontal gene transfer across gut microbiota members of farm animals based on homology search.</title>
        <authorList>
            <person name="Schwarzerova J."/>
            <person name="Nykrynova M."/>
            <person name="Jureckova K."/>
            <person name="Cejkova D."/>
            <person name="Rychlik I."/>
        </authorList>
    </citation>
    <scope>NUCLEOTIDE SEQUENCE</scope>
    <source>
        <strain evidence="3">15_COKtk</strain>
    </source>
</reference>
<feature type="transmembrane region" description="Helical" evidence="2">
    <location>
        <begin position="175"/>
        <end position="192"/>
    </location>
</feature>
<feature type="transmembrane region" description="Helical" evidence="2">
    <location>
        <begin position="223"/>
        <end position="255"/>
    </location>
</feature>
<protein>
    <recommendedName>
        <fullName evidence="5">Zinc ribbon domain-containing protein</fullName>
    </recommendedName>
</protein>
<feature type="transmembrane region" description="Helical" evidence="2">
    <location>
        <begin position="334"/>
        <end position="354"/>
    </location>
</feature>
<sequence length="398" mass="40069">MRCNACGSYVADGNRFCPVCGSGNVAADADGGLNEHAVPPPGPAGRNRGASPQGPSAAFAGGYGAQATSMPGWNCSAAAPSSRAKGCLAQAIDDAVGGACRLRRIIRSALFPTAVAAASVLASSLPVAGTVIGPVGLACSAVLLLCCGGYGVAWGRELSAPHGFDADAPVARTSLLSLGFFGGALHLVAVVVSAIPGLIAWALSFLGIGLGATLLWDSYGLGFSVLGTVVSLIAGVISIALHVLAIGLAVVLTMFTDAMTMHLVVTGRLESAFSLAGVLAVFRKEPGKLFCASVVPGLAAIAAVMVGNLALSLVSDALDVLPFGMVGTGLFDPIGGLGANVVLAALVGLAAFCVSCGSIVRYRAVGYWAQRFAPSWKDEAEHDCVLPFTHRFATTLRI</sequence>
<keyword evidence="2" id="KW-0472">Membrane</keyword>
<feature type="transmembrane region" description="Helical" evidence="2">
    <location>
        <begin position="109"/>
        <end position="129"/>
    </location>
</feature>
<evidence type="ECO:0000256" key="1">
    <source>
        <dbReference type="SAM" id="MobiDB-lite"/>
    </source>
</evidence>
<comment type="caution">
    <text evidence="3">The sequence shown here is derived from an EMBL/GenBank/DDBJ whole genome shotgun (WGS) entry which is preliminary data.</text>
</comment>
<keyword evidence="2" id="KW-0812">Transmembrane</keyword>
<feature type="transmembrane region" description="Helical" evidence="2">
    <location>
        <begin position="261"/>
        <end position="282"/>
    </location>
</feature>
<organism evidence="3 4">
    <name type="scientific">Collinsella ihumii</name>
    <dbReference type="NCBI Taxonomy" id="1720204"/>
    <lineage>
        <taxon>Bacteria</taxon>
        <taxon>Bacillati</taxon>
        <taxon>Actinomycetota</taxon>
        <taxon>Coriobacteriia</taxon>
        <taxon>Coriobacteriales</taxon>
        <taxon>Coriobacteriaceae</taxon>
        <taxon>Collinsella</taxon>
    </lineage>
</organism>
<evidence type="ECO:0000313" key="3">
    <source>
        <dbReference type="EMBL" id="MDN0070373.1"/>
    </source>
</evidence>
<dbReference type="Proteomes" id="UP001168505">
    <property type="component" value="Unassembled WGS sequence"/>
</dbReference>
<reference evidence="3" key="1">
    <citation type="submission" date="2023-06" db="EMBL/GenBank/DDBJ databases">
        <authorList>
            <person name="Zeman M."/>
            <person name="Kubasova T."/>
            <person name="Jahodarova E."/>
            <person name="Nykrynova M."/>
            <person name="Rychlik I."/>
        </authorList>
    </citation>
    <scope>NUCLEOTIDE SEQUENCE</scope>
    <source>
        <strain evidence="3">15_COKtk</strain>
    </source>
</reference>
<accession>A0AAW7JX62</accession>
<feature type="region of interest" description="Disordered" evidence="1">
    <location>
        <begin position="31"/>
        <end position="55"/>
    </location>
</feature>
<dbReference type="EMBL" id="JAUEIR010000014">
    <property type="protein sequence ID" value="MDN0070373.1"/>
    <property type="molecule type" value="Genomic_DNA"/>
</dbReference>
<keyword evidence="2" id="KW-1133">Transmembrane helix</keyword>
<evidence type="ECO:0000256" key="2">
    <source>
        <dbReference type="SAM" id="Phobius"/>
    </source>
</evidence>
<dbReference type="RefSeq" id="WP_289827777.1">
    <property type="nucleotide sequence ID" value="NZ_JAUEIR010000014.1"/>
</dbReference>
<feature type="transmembrane region" description="Helical" evidence="2">
    <location>
        <begin position="289"/>
        <end position="314"/>
    </location>
</feature>
<feature type="transmembrane region" description="Helical" evidence="2">
    <location>
        <begin position="198"/>
        <end position="216"/>
    </location>
</feature>
<dbReference type="AlphaFoldDB" id="A0AAW7JX62"/>